<dbReference type="PANTHER" id="PTHR12209">
    <property type="entry name" value="NON-SPECIFIC SERINE/THREONINE PROTEIN KINASE"/>
    <property type="match status" value="1"/>
</dbReference>
<evidence type="ECO:0000256" key="5">
    <source>
        <dbReference type="ARBA" id="ARBA00022694"/>
    </source>
</evidence>
<evidence type="ECO:0000256" key="3">
    <source>
        <dbReference type="ARBA" id="ARBA00022527"/>
    </source>
</evidence>
<dbReference type="NCBIfam" id="NF011462">
    <property type="entry name" value="PRK14879.1-3"/>
    <property type="match status" value="1"/>
</dbReference>
<dbReference type="Proteomes" id="UP000186940">
    <property type="component" value="Unassembled WGS sequence"/>
</dbReference>
<dbReference type="GO" id="GO:0005524">
    <property type="term" value="F:ATP binding"/>
    <property type="evidence" value="ECO:0007669"/>
    <property type="project" value="UniProtKB-KW"/>
</dbReference>
<dbReference type="InterPro" id="IPR018934">
    <property type="entry name" value="RIO_dom"/>
</dbReference>
<dbReference type="EMBL" id="LYOS01000001">
    <property type="protein sequence ID" value="OFV68524.1"/>
    <property type="molecule type" value="Genomic_DNA"/>
</dbReference>
<dbReference type="Gene3D" id="3.30.200.20">
    <property type="entry name" value="Phosphorylase Kinase, domain 1"/>
    <property type="match status" value="1"/>
</dbReference>
<sequence length="189" mass="21898">MVQCAEAIVDIRQDKVYKRRIPKSYRIKELDERIRRERTKFEAKIMKEARKLGVPTPIVLDCWHTTITMEYIDGTPLKDCISEEYCKRAGELVGRLHSGEIIHGDLTTSNMIVTEGDRLYLIDFGLSFYEQTIEARGVDLHVFFQTLRGSHEGYDDLISAFKRGYQASFDQAESVLARVAEIELRGRYK</sequence>
<evidence type="ECO:0000256" key="6">
    <source>
        <dbReference type="ARBA" id="ARBA00022741"/>
    </source>
</evidence>
<evidence type="ECO:0000259" key="11">
    <source>
        <dbReference type="PROSITE" id="PS50011"/>
    </source>
</evidence>
<name>A0A1F2PBX6_9EURY</name>
<comment type="caution">
    <text evidence="12">The sequence shown here is derived from an EMBL/GenBank/DDBJ whole genome shotgun (WGS) entry which is preliminary data.</text>
</comment>
<feature type="domain" description="Protein kinase" evidence="11">
    <location>
        <begin position="1"/>
        <end position="189"/>
    </location>
</feature>
<evidence type="ECO:0000256" key="2">
    <source>
        <dbReference type="ARBA" id="ARBA00012513"/>
    </source>
</evidence>
<evidence type="ECO:0000256" key="4">
    <source>
        <dbReference type="ARBA" id="ARBA00022679"/>
    </source>
</evidence>
<dbReference type="PANTHER" id="PTHR12209:SF0">
    <property type="entry name" value="EKC_KEOPS COMPLEX SUBUNIT TP53RK"/>
    <property type="match status" value="1"/>
</dbReference>
<evidence type="ECO:0000256" key="8">
    <source>
        <dbReference type="ARBA" id="ARBA00022840"/>
    </source>
</evidence>
<dbReference type="EC" id="2.7.11.1" evidence="2"/>
<reference evidence="12" key="1">
    <citation type="submission" date="2016-05" db="EMBL/GenBank/DDBJ databases">
        <title>Microbial consortia oxidize butane by reversing methanogenesis.</title>
        <authorList>
            <person name="Laso-Perez R."/>
            <person name="Richter M."/>
            <person name="Wegener G."/>
            <person name="Musat F."/>
        </authorList>
    </citation>
    <scope>NUCLEOTIDE SEQUENCE [LARGE SCALE GENOMIC DNA]</scope>
    <source>
        <strain evidence="12">BOX2</strain>
    </source>
</reference>
<keyword evidence="13" id="KW-1185">Reference proteome</keyword>
<dbReference type="PATRIC" id="fig|1838285.3.peg.204"/>
<organism evidence="12 13">
    <name type="scientific">Candidatus Syntropharchaeum caldarium</name>
    <dbReference type="NCBI Taxonomy" id="1838285"/>
    <lineage>
        <taxon>Archaea</taxon>
        <taxon>Methanobacteriati</taxon>
        <taxon>Methanobacteriota</taxon>
        <taxon>Stenosarchaea group</taxon>
        <taxon>Methanomicrobia</taxon>
        <taxon>Methanosarcinales</taxon>
        <taxon>ANME-2 cluster</taxon>
        <taxon>Candidatus Syntropharchaeum</taxon>
    </lineage>
</organism>
<dbReference type="Gene3D" id="1.10.510.10">
    <property type="entry name" value="Transferase(Phosphotransferase) domain 1"/>
    <property type="match status" value="1"/>
</dbReference>
<dbReference type="InterPro" id="IPR022495">
    <property type="entry name" value="Bud32"/>
</dbReference>
<evidence type="ECO:0000256" key="1">
    <source>
        <dbReference type="ARBA" id="ARBA00010630"/>
    </source>
</evidence>
<dbReference type="InterPro" id="IPR008266">
    <property type="entry name" value="Tyr_kinase_AS"/>
</dbReference>
<dbReference type="SUPFAM" id="SSF56112">
    <property type="entry name" value="Protein kinase-like (PK-like)"/>
    <property type="match status" value="1"/>
</dbReference>
<accession>A0A1F2PBX6</accession>
<comment type="similarity">
    <text evidence="1">Belongs to the protein kinase superfamily. BUD32 family.</text>
</comment>
<dbReference type="STRING" id="1838285.SCAL_000200"/>
<proteinExistence type="inferred from homology"/>
<dbReference type="GO" id="GO:0005829">
    <property type="term" value="C:cytosol"/>
    <property type="evidence" value="ECO:0007669"/>
    <property type="project" value="TreeGrafter"/>
</dbReference>
<dbReference type="InterPro" id="IPR011009">
    <property type="entry name" value="Kinase-like_dom_sf"/>
</dbReference>
<evidence type="ECO:0000256" key="7">
    <source>
        <dbReference type="ARBA" id="ARBA00022777"/>
    </source>
</evidence>
<gene>
    <name evidence="12" type="ORF">SCAL_000200</name>
</gene>
<dbReference type="InterPro" id="IPR000719">
    <property type="entry name" value="Prot_kinase_dom"/>
</dbReference>
<dbReference type="PROSITE" id="PS00109">
    <property type="entry name" value="PROTEIN_KINASE_TYR"/>
    <property type="match status" value="1"/>
</dbReference>
<dbReference type="GO" id="GO:0004674">
    <property type="term" value="F:protein serine/threonine kinase activity"/>
    <property type="evidence" value="ECO:0007669"/>
    <property type="project" value="UniProtKB-KW"/>
</dbReference>
<protein>
    <recommendedName>
        <fullName evidence="2">non-specific serine/threonine protein kinase</fullName>
        <ecNumber evidence="2">2.7.11.1</ecNumber>
    </recommendedName>
</protein>
<dbReference type="NCBIfam" id="TIGR03724">
    <property type="entry name" value="arch_bud32"/>
    <property type="match status" value="1"/>
</dbReference>
<evidence type="ECO:0000256" key="9">
    <source>
        <dbReference type="ARBA" id="ARBA00047899"/>
    </source>
</evidence>
<keyword evidence="3" id="KW-0723">Serine/threonine-protein kinase</keyword>
<dbReference type="GO" id="GO:0008033">
    <property type="term" value="P:tRNA processing"/>
    <property type="evidence" value="ECO:0007669"/>
    <property type="project" value="UniProtKB-KW"/>
</dbReference>
<keyword evidence="7 12" id="KW-0418">Kinase</keyword>
<evidence type="ECO:0000313" key="12">
    <source>
        <dbReference type="EMBL" id="OFV68524.1"/>
    </source>
</evidence>
<evidence type="ECO:0000256" key="10">
    <source>
        <dbReference type="ARBA" id="ARBA00048679"/>
    </source>
</evidence>
<comment type="catalytic activity">
    <reaction evidence="10">
        <text>L-seryl-[protein] + ATP = O-phospho-L-seryl-[protein] + ADP + H(+)</text>
        <dbReference type="Rhea" id="RHEA:17989"/>
        <dbReference type="Rhea" id="RHEA-COMP:9863"/>
        <dbReference type="Rhea" id="RHEA-COMP:11604"/>
        <dbReference type="ChEBI" id="CHEBI:15378"/>
        <dbReference type="ChEBI" id="CHEBI:29999"/>
        <dbReference type="ChEBI" id="CHEBI:30616"/>
        <dbReference type="ChEBI" id="CHEBI:83421"/>
        <dbReference type="ChEBI" id="CHEBI:456216"/>
        <dbReference type="EC" id="2.7.11.1"/>
    </reaction>
</comment>
<keyword evidence="6" id="KW-0547">Nucleotide-binding</keyword>
<dbReference type="AlphaFoldDB" id="A0A1F2PBX6"/>
<keyword evidence="5" id="KW-0819">tRNA processing</keyword>
<evidence type="ECO:0000313" key="13">
    <source>
        <dbReference type="Proteomes" id="UP000186940"/>
    </source>
</evidence>
<dbReference type="PROSITE" id="PS50011">
    <property type="entry name" value="PROTEIN_KINASE_DOM"/>
    <property type="match status" value="1"/>
</dbReference>
<comment type="catalytic activity">
    <reaction evidence="9">
        <text>L-threonyl-[protein] + ATP = O-phospho-L-threonyl-[protein] + ADP + H(+)</text>
        <dbReference type="Rhea" id="RHEA:46608"/>
        <dbReference type="Rhea" id="RHEA-COMP:11060"/>
        <dbReference type="Rhea" id="RHEA-COMP:11605"/>
        <dbReference type="ChEBI" id="CHEBI:15378"/>
        <dbReference type="ChEBI" id="CHEBI:30013"/>
        <dbReference type="ChEBI" id="CHEBI:30616"/>
        <dbReference type="ChEBI" id="CHEBI:61977"/>
        <dbReference type="ChEBI" id="CHEBI:456216"/>
        <dbReference type="EC" id="2.7.11.1"/>
    </reaction>
</comment>
<keyword evidence="4" id="KW-0808">Transferase</keyword>
<keyword evidence="8" id="KW-0067">ATP-binding</keyword>
<dbReference type="Pfam" id="PF01163">
    <property type="entry name" value="RIO1"/>
    <property type="match status" value="1"/>
</dbReference>